<dbReference type="InterPro" id="IPR025667">
    <property type="entry name" value="SprB_repeat"/>
</dbReference>
<evidence type="ECO:0000313" key="3">
    <source>
        <dbReference type="Proteomes" id="UP001330184"/>
    </source>
</evidence>
<dbReference type="EMBL" id="AP027268">
    <property type="protein sequence ID" value="BDW93896.1"/>
    <property type="molecule type" value="Genomic_DNA"/>
</dbReference>
<dbReference type="InterPro" id="IPR035986">
    <property type="entry name" value="PKD_dom_sf"/>
</dbReference>
<sequence length="1097" mass="120140">MTLDRDLKDGEELVVSVYDADDPNGGILEQEATTTFINNQNNTFSYNFPKILVEGDYLIKYQTHLTNENIEDNSWNSLEFSDEFIVEDPDPVTFVLQKLNDVYCHGGNDGRLEIEAFGGTGAGYKYRVNNQGNWTNFSDGSVHILDGLAAKDYIIQVMDGNLCEGASQDNTKTIIEPQEPVSAELFQYVEPTAYGFTDGSITVDISGGTPYQSNSYDYTWYDEDDNLITTTSAQYVGNVYRITLENVTAGTYTLNLSDANYSEADDIQGCILTQNFELIGPPKLQLSIEETVPISCNSANDYNNPSNDGELTIIATGGVPFDPLIDGQYAYIYTWKKKVGPNNWQDIPNNGSNVLSNLEAGEYAANIEDANGVVIGTYINNQLQQTNDVTYVLEEPELLTVQIEKTDINCFGGTDGTATAIVNGGTPPFEYLWSTGAISETAEGLWLGNHTVYVVDSRGCEAEAEVTIGQPDTPVSISNPQYVQPTAFGFTNGSITVQVNGGTPFDDDSYNYEWRDAQNNIINTTFSEVIPNGYAIQAHDIPAGVYTLTVTDANYDNATQKEGCTYVAEFILDEPPALDLSVVQTIPISCNGENLFNNPSDDGQLMAIASGGVPFDPLINGQFAYIYTWKKKDDQNIWQIIPNVTGNVLDNVDAGEYAVNIEDANGIILGIYVNNMLEEPTDYEYPVQETDPIVLQMDKLDVSCFNGNDGWATVAIEGGMPPYNISWSSGADTEIAENLIAGTYFVYVMDFYGCEVSAQVTIDQPEELTVSVIDKVPPTCFESEDGSLDVEIIGGIPPYTYVWNVDEVSLSLNNIGQGSYNLEVVDAVGCTTSKEVILEAPFPTQVDLGGNRTLCNGQEHTSDITINDPNAEYQWTSDNGFSSNSPKVTLSEPGRYTATVTNSLGCSGSDTIEITTTEIEIDSQFLITSQAFAGEDVVLVNTSNPIGTNEEWVFPVGMKVIEQEKGTVIVRFEEPGAYEVILRNYQGDCYQDITKSIIVAEARELPDVGESITPFIKEFKVFPNPSSGTFTVVVSLQEASPAALRLFGLTTNHIYDEQQLQDSAYYQVPYAMDLASGVYLLLLETAKGSEIRKIVIL</sequence>
<dbReference type="NCBIfam" id="TIGR04183">
    <property type="entry name" value="Por_Secre_tail"/>
    <property type="match status" value="1"/>
</dbReference>
<dbReference type="InterPro" id="IPR043504">
    <property type="entry name" value="Peptidase_S1_PA_chymotrypsin"/>
</dbReference>
<dbReference type="Gene3D" id="2.40.10.10">
    <property type="entry name" value="Trypsin-like serine proteases"/>
    <property type="match status" value="1"/>
</dbReference>
<evidence type="ECO:0008006" key="4">
    <source>
        <dbReference type="Google" id="ProtNLM"/>
    </source>
</evidence>
<accession>A0AA48HT33</accession>
<protein>
    <recommendedName>
        <fullName evidence="4">T9SS C-terminal target domain-containing protein</fullName>
    </recommendedName>
</protein>
<reference evidence="2 3" key="1">
    <citation type="submission" date="2023-01" db="EMBL/GenBank/DDBJ databases">
        <title>Complete genome sequence of Muricauda aquimarina strain IFOP_LL357.</title>
        <authorList>
            <person name="Gajardo G."/>
            <person name="Ueki S."/>
            <person name="Maruyama F."/>
        </authorList>
    </citation>
    <scope>NUCLEOTIDE SEQUENCE [LARGE SCALE GENOMIC DNA]</scope>
    <source>
        <strain evidence="2 3">IFOP_LL357</strain>
    </source>
</reference>
<dbReference type="InterPro" id="IPR026444">
    <property type="entry name" value="Secre_tail"/>
</dbReference>
<gene>
    <name evidence="2" type="ORF">MACH07_27280</name>
</gene>
<dbReference type="Proteomes" id="UP001330184">
    <property type="component" value="Chromosome"/>
</dbReference>
<evidence type="ECO:0000256" key="1">
    <source>
        <dbReference type="ARBA" id="ARBA00022729"/>
    </source>
</evidence>
<name>A0AA48HT33_9FLAO</name>
<keyword evidence="3" id="KW-1185">Reference proteome</keyword>
<evidence type="ECO:0000313" key="2">
    <source>
        <dbReference type="EMBL" id="BDW93896.1"/>
    </source>
</evidence>
<dbReference type="SUPFAM" id="SSF49299">
    <property type="entry name" value="PKD domain"/>
    <property type="match status" value="1"/>
</dbReference>
<proteinExistence type="predicted"/>
<dbReference type="InterPro" id="IPR013783">
    <property type="entry name" value="Ig-like_fold"/>
</dbReference>
<dbReference type="Pfam" id="PF13573">
    <property type="entry name" value="SprB"/>
    <property type="match status" value="4"/>
</dbReference>
<dbReference type="AlphaFoldDB" id="A0AA48HT33"/>
<dbReference type="Gene3D" id="2.60.40.10">
    <property type="entry name" value="Immunoglobulins"/>
    <property type="match status" value="1"/>
</dbReference>
<keyword evidence="1" id="KW-0732">Signal</keyword>
<organism evidence="2 3">
    <name type="scientific">Flagellimonas marinaquae</name>
    <dbReference type="NCBI Taxonomy" id="254955"/>
    <lineage>
        <taxon>Bacteria</taxon>
        <taxon>Pseudomonadati</taxon>
        <taxon>Bacteroidota</taxon>
        <taxon>Flavobacteriia</taxon>
        <taxon>Flavobacteriales</taxon>
        <taxon>Flavobacteriaceae</taxon>
        <taxon>Flagellimonas</taxon>
    </lineage>
</organism>